<dbReference type="InterPro" id="IPR019734">
    <property type="entry name" value="TPR_rpt"/>
</dbReference>
<gene>
    <name evidence="2" type="ORF">HII30_14160</name>
</gene>
<dbReference type="AlphaFoldDB" id="A0A848M8G7"/>
<keyword evidence="3" id="KW-1185">Reference proteome</keyword>
<protein>
    <submittedName>
        <fullName evidence="2">Tetratricopeptide repeat protein</fullName>
    </submittedName>
</protein>
<reference evidence="2 3" key="1">
    <citation type="submission" date="2020-04" db="EMBL/GenBank/DDBJ databases">
        <title>Paenibacillus algicola sp. nov., a novel marine bacterium producing alginate lyase.</title>
        <authorList>
            <person name="Huang H."/>
        </authorList>
    </citation>
    <scope>NUCLEOTIDE SEQUENCE [LARGE SCALE GENOMIC DNA]</scope>
    <source>
        <strain evidence="2 3">L7-75</strain>
    </source>
</reference>
<dbReference type="Gene3D" id="1.25.40.10">
    <property type="entry name" value="Tetratricopeptide repeat domain"/>
    <property type="match status" value="2"/>
</dbReference>
<keyword evidence="1" id="KW-0802">TPR repeat</keyword>
<feature type="repeat" description="TPR" evidence="1">
    <location>
        <begin position="60"/>
        <end position="93"/>
    </location>
</feature>
<dbReference type="Proteomes" id="UP000565468">
    <property type="component" value="Unassembled WGS sequence"/>
</dbReference>
<proteinExistence type="predicted"/>
<dbReference type="PROSITE" id="PS50005">
    <property type="entry name" value="TPR"/>
    <property type="match status" value="1"/>
</dbReference>
<sequence>MRELIQIKPEHNTPPPTQPFELGQWYEKRGSFHQALSCFKEAALDCISTGCLSVDQNASAENWIHYGRLQGKLNHYEEASQAFRHALQFDSSLAQLALQEWASLLHRSGWCDHDIFQYFTGSNIMPMITYAMAAQALFSIGAYKESALCFHNSEYTDPCIRLMHVRSLIFIERMDEAFLILRDLHKLSDVPSCDMKFIKNALYLCVWRRDGKAPLLTDGMQHSSIAVTAIGLGMITEAEHLLSQEGRSGELELISILYQEGYIQTALDRLKHIQLCSSELTSSDAARLQMMKGESLYDQHRYHEAAEHFKVLRLKRPDLMEARYGEAACCLQLSLLSLSSRLEKMYRVDKVKEQITEYMNYVYSALHIVESSGWHTSWTPGQLRRDSAPRRLALLN</sequence>
<dbReference type="InterPro" id="IPR011990">
    <property type="entry name" value="TPR-like_helical_dom_sf"/>
</dbReference>
<evidence type="ECO:0000256" key="1">
    <source>
        <dbReference type="PROSITE-ProRule" id="PRU00339"/>
    </source>
</evidence>
<comment type="caution">
    <text evidence="2">The sequence shown here is derived from an EMBL/GenBank/DDBJ whole genome shotgun (WGS) entry which is preliminary data.</text>
</comment>
<evidence type="ECO:0000313" key="3">
    <source>
        <dbReference type="Proteomes" id="UP000565468"/>
    </source>
</evidence>
<name>A0A848M8G7_PAELE</name>
<dbReference type="SUPFAM" id="SSF48452">
    <property type="entry name" value="TPR-like"/>
    <property type="match status" value="1"/>
</dbReference>
<evidence type="ECO:0000313" key="2">
    <source>
        <dbReference type="EMBL" id="NMO96906.1"/>
    </source>
</evidence>
<dbReference type="EMBL" id="JABBPN010000013">
    <property type="protein sequence ID" value="NMO96906.1"/>
    <property type="molecule type" value="Genomic_DNA"/>
</dbReference>
<accession>A0A848M8G7</accession>
<dbReference type="RefSeq" id="WP_169505695.1">
    <property type="nucleotide sequence ID" value="NZ_JABBPN010000013.1"/>
</dbReference>
<organism evidence="2 3">
    <name type="scientific">Paenibacillus lemnae</name>
    <dbReference type="NCBI Taxonomy" id="1330551"/>
    <lineage>
        <taxon>Bacteria</taxon>
        <taxon>Bacillati</taxon>
        <taxon>Bacillota</taxon>
        <taxon>Bacilli</taxon>
        <taxon>Bacillales</taxon>
        <taxon>Paenibacillaceae</taxon>
        <taxon>Paenibacillus</taxon>
    </lineage>
</organism>